<comment type="caution">
    <text evidence="2">The sequence shown here is derived from an EMBL/GenBank/DDBJ whole genome shotgun (WGS) entry which is preliminary data.</text>
</comment>
<feature type="transmembrane region" description="Helical" evidence="1">
    <location>
        <begin position="169"/>
        <end position="193"/>
    </location>
</feature>
<feature type="transmembrane region" description="Helical" evidence="1">
    <location>
        <begin position="107"/>
        <end position="130"/>
    </location>
</feature>
<dbReference type="AlphaFoldDB" id="A0A6G1LR10"/>
<dbReference type="EMBL" id="WIPF01000013">
    <property type="protein sequence ID" value="KAF3229091.1"/>
    <property type="molecule type" value="Genomic_DNA"/>
</dbReference>
<organism evidence="2 4">
    <name type="scientific">Orbilia oligospora</name>
    <name type="common">Nematode-trapping fungus</name>
    <name type="synonym">Arthrobotrys oligospora</name>
    <dbReference type="NCBI Taxonomy" id="2813651"/>
    <lineage>
        <taxon>Eukaryota</taxon>
        <taxon>Fungi</taxon>
        <taxon>Dikarya</taxon>
        <taxon>Ascomycota</taxon>
        <taxon>Pezizomycotina</taxon>
        <taxon>Orbiliomycetes</taxon>
        <taxon>Orbiliales</taxon>
        <taxon>Orbiliaceae</taxon>
        <taxon>Orbilia</taxon>
    </lineage>
</organism>
<feature type="transmembrane region" description="Helical" evidence="1">
    <location>
        <begin position="214"/>
        <end position="235"/>
    </location>
</feature>
<gene>
    <name evidence="3" type="ORF">TWF191_001644</name>
    <name evidence="2" type="ORF">TWF788_009275</name>
</gene>
<evidence type="ECO:0000313" key="2">
    <source>
        <dbReference type="EMBL" id="KAF3173007.1"/>
    </source>
</evidence>
<keyword evidence="1" id="KW-1133">Transmembrane helix</keyword>
<reference evidence="4 5" key="1">
    <citation type="submission" date="2019-06" db="EMBL/GenBank/DDBJ databases">
        <authorList>
            <person name="Palmer J.M."/>
        </authorList>
    </citation>
    <scope>NUCLEOTIDE SEQUENCE [LARGE SCALE GENOMIC DNA]</scope>
    <source>
        <strain evidence="3 5">TWF191</strain>
        <strain evidence="2 4">TWF788</strain>
    </source>
</reference>
<keyword evidence="1" id="KW-0472">Membrane</keyword>
<feature type="transmembrane region" description="Helical" evidence="1">
    <location>
        <begin position="20"/>
        <end position="41"/>
    </location>
</feature>
<proteinExistence type="predicted"/>
<evidence type="ECO:0008006" key="6">
    <source>
        <dbReference type="Google" id="ProtNLM"/>
    </source>
</evidence>
<evidence type="ECO:0000313" key="4">
    <source>
        <dbReference type="Proteomes" id="UP000479691"/>
    </source>
</evidence>
<dbReference type="Proteomes" id="UP000483672">
    <property type="component" value="Unassembled WGS sequence"/>
</dbReference>
<dbReference type="Proteomes" id="UP000479691">
    <property type="component" value="Unassembled WGS sequence"/>
</dbReference>
<name>A0A6G1LR10_ORBOL</name>
<dbReference type="EMBL" id="JAABOE010000062">
    <property type="protein sequence ID" value="KAF3173007.1"/>
    <property type="molecule type" value="Genomic_DNA"/>
</dbReference>
<evidence type="ECO:0000256" key="1">
    <source>
        <dbReference type="SAM" id="Phobius"/>
    </source>
</evidence>
<evidence type="ECO:0000313" key="3">
    <source>
        <dbReference type="EMBL" id="KAF3229091.1"/>
    </source>
</evidence>
<keyword evidence="1" id="KW-0812">Transmembrane</keyword>
<sequence length="301" mass="34524">MPFSDFAVRHSPENNDPAPISVLAPYSNIILTISIVTLFIVKHAILEPYLPHVYAHMWGPSSDATKRALLTLHLAALIRAVMVALGLYPFIFIMFGSSKLSDPAHIFGGRLTMGDCIVIAMCNLPSFYIFEIIHRSRLSIVTWMHHLGSILTAQSTLTLVIHGHKNARYQFLIITLWGFFDVVMELAPIFALLQLRLARGHHDYLCFVFKVTAVWLFVLNNVQSVMFIYISWMIWDEWTLAFKIGTPLLYAAFTFSQWQQAYLYVKLMRRELSEKLRKIALKEVEGHPLSPEEEKEKEQGK</sequence>
<evidence type="ECO:0000313" key="5">
    <source>
        <dbReference type="Proteomes" id="UP000483672"/>
    </source>
</evidence>
<accession>A0A6G1LR10</accession>
<feature type="transmembrane region" description="Helical" evidence="1">
    <location>
        <begin position="76"/>
        <end position="95"/>
    </location>
</feature>
<protein>
    <recommendedName>
        <fullName evidence="6">TLC domain-containing protein</fullName>
    </recommendedName>
</protein>